<feature type="domain" description="Smf/DprA SLOG" evidence="2">
    <location>
        <begin position="86"/>
        <end position="297"/>
    </location>
</feature>
<accession>A0ABT6GGJ5</accession>
<comment type="similarity">
    <text evidence="1">Belongs to the DprA/Smf family.</text>
</comment>
<dbReference type="Gene3D" id="1.10.10.10">
    <property type="entry name" value="Winged helix-like DNA-binding domain superfamily/Winged helix DNA-binding domain"/>
    <property type="match status" value="1"/>
</dbReference>
<evidence type="ECO:0000259" key="2">
    <source>
        <dbReference type="Pfam" id="PF02481"/>
    </source>
</evidence>
<dbReference type="InterPro" id="IPR036388">
    <property type="entry name" value="WH-like_DNA-bd_sf"/>
</dbReference>
<reference evidence="4 5" key="1">
    <citation type="submission" date="2023-03" db="EMBL/GenBank/DDBJ databases">
        <title>Strain FZY0004 represents a novel species in the genus Thalassospira isolated from seawater.</title>
        <authorList>
            <person name="Fu Z.-Y."/>
        </authorList>
    </citation>
    <scope>NUCLEOTIDE SEQUENCE [LARGE SCALE GENOMIC DNA]</scope>
    <source>
        <strain evidence="4 5">FZY0004</strain>
    </source>
</reference>
<dbReference type="Pfam" id="PF17782">
    <property type="entry name" value="WHD_DprA"/>
    <property type="match status" value="1"/>
</dbReference>
<sequence length="425" mass="45780">MHFNDQQPNRLAQSERLARMRLARSTNIGPVTFRKLLERFGSAREAIEILPDITRHSGISRKITLASRDETVAEIERAKDCNAKPIIIGDPEYPSLLTRIEDAPPYFYAIGRLELLAGTAIGIVGARNASANGCGFARKISHELVSAGYVVASGMARGIDGAAHSAALNAAHERGGGTIAVLGGGVDIVYPREHQELYDQLCEHGLVISEMPPGLTPQARHFPRRNRIISGLSAGTVVIEAGRNSGSLITARFAADQGRDVFAVPGSPTDPRAAGPNSLIRDGAILCDSVDVILDALRQAEKNTQLFESFHQFNTDGRADNVNVSQSGYDDIISSLDRDAEFSGGKDQGQSIEKPVKISTSRGSETDVDDAAKIFDLLSSSPLLIDELIRTSNMSANRVSTILIELELAGRVERHPGNRVSRIAK</sequence>
<organism evidence="4 5">
    <name type="scientific">Thalassospira aquimaris</name>
    <dbReference type="NCBI Taxonomy" id="3037796"/>
    <lineage>
        <taxon>Bacteria</taxon>
        <taxon>Pseudomonadati</taxon>
        <taxon>Pseudomonadota</taxon>
        <taxon>Alphaproteobacteria</taxon>
        <taxon>Rhodospirillales</taxon>
        <taxon>Thalassospiraceae</taxon>
        <taxon>Thalassospira</taxon>
    </lineage>
</organism>
<dbReference type="Gene3D" id="3.40.50.450">
    <property type="match status" value="1"/>
</dbReference>
<dbReference type="InterPro" id="IPR057666">
    <property type="entry name" value="DrpA_SLOG"/>
</dbReference>
<dbReference type="SUPFAM" id="SSF102405">
    <property type="entry name" value="MCP/YpsA-like"/>
    <property type="match status" value="1"/>
</dbReference>
<feature type="domain" description="DprA winged helix" evidence="3">
    <location>
        <begin position="364"/>
        <end position="418"/>
    </location>
</feature>
<name>A0ABT6GGJ5_9PROT</name>
<evidence type="ECO:0000313" key="5">
    <source>
        <dbReference type="Proteomes" id="UP001529180"/>
    </source>
</evidence>
<evidence type="ECO:0000259" key="3">
    <source>
        <dbReference type="Pfam" id="PF17782"/>
    </source>
</evidence>
<proteinExistence type="inferred from homology"/>
<dbReference type="NCBIfam" id="TIGR00732">
    <property type="entry name" value="dprA"/>
    <property type="match status" value="1"/>
</dbReference>
<dbReference type="InterPro" id="IPR041614">
    <property type="entry name" value="DprA_WH"/>
</dbReference>
<protein>
    <submittedName>
        <fullName evidence="4">DNA-processing protein DprA</fullName>
    </submittedName>
</protein>
<dbReference type="PANTHER" id="PTHR43022:SF1">
    <property type="entry name" value="PROTEIN SMF"/>
    <property type="match status" value="1"/>
</dbReference>
<dbReference type="RefSeq" id="WP_258547930.1">
    <property type="nucleotide sequence ID" value="NZ_JARSBO010000010.1"/>
</dbReference>
<keyword evidence="5" id="KW-1185">Reference proteome</keyword>
<dbReference type="Pfam" id="PF21102">
    <property type="entry name" value="DprA_N"/>
    <property type="match status" value="1"/>
</dbReference>
<evidence type="ECO:0000256" key="1">
    <source>
        <dbReference type="ARBA" id="ARBA00006525"/>
    </source>
</evidence>
<dbReference type="PANTHER" id="PTHR43022">
    <property type="entry name" value="PROTEIN SMF"/>
    <property type="match status" value="1"/>
</dbReference>
<comment type="caution">
    <text evidence="4">The sequence shown here is derived from an EMBL/GenBank/DDBJ whole genome shotgun (WGS) entry which is preliminary data.</text>
</comment>
<dbReference type="Pfam" id="PF02481">
    <property type="entry name" value="DNA_processg_A"/>
    <property type="match status" value="1"/>
</dbReference>
<gene>
    <name evidence="4" type="primary">dprA</name>
    <name evidence="4" type="ORF">P7680_18610</name>
</gene>
<dbReference type="Proteomes" id="UP001529180">
    <property type="component" value="Unassembled WGS sequence"/>
</dbReference>
<evidence type="ECO:0000313" key="4">
    <source>
        <dbReference type="EMBL" id="MDG4721023.1"/>
    </source>
</evidence>
<dbReference type="EMBL" id="JARSBO010000010">
    <property type="protein sequence ID" value="MDG4721023.1"/>
    <property type="molecule type" value="Genomic_DNA"/>
</dbReference>
<dbReference type="InterPro" id="IPR003488">
    <property type="entry name" value="DprA"/>
</dbReference>